<sequence>MKDQRPIEYTGNVLDQRKNLTGPDDEGKNGYPKRPKRVTIKQSDNKE</sequence>
<protein>
    <submittedName>
        <fullName evidence="2">Uncharacterized protein</fullName>
    </submittedName>
</protein>
<proteinExistence type="predicted"/>
<feature type="region of interest" description="Disordered" evidence="1">
    <location>
        <begin position="1"/>
        <end position="47"/>
    </location>
</feature>
<accession>A0ABS1THS8</accession>
<evidence type="ECO:0000313" key="3">
    <source>
        <dbReference type="Proteomes" id="UP000623967"/>
    </source>
</evidence>
<reference evidence="2 3" key="1">
    <citation type="submission" date="2021-01" db="EMBL/GenBank/DDBJ databases">
        <title>Genome public.</title>
        <authorList>
            <person name="Liu C."/>
            <person name="Sun Q."/>
        </authorList>
    </citation>
    <scope>NUCLEOTIDE SEQUENCE [LARGE SCALE GENOMIC DNA]</scope>
    <source>
        <strain evidence="2 3">YIM B02564</strain>
    </source>
</reference>
<keyword evidence="3" id="KW-1185">Reference proteome</keyword>
<name>A0ABS1THS8_9BACI</name>
<evidence type="ECO:0000313" key="2">
    <source>
        <dbReference type="EMBL" id="MBL4950873.1"/>
    </source>
</evidence>
<gene>
    <name evidence="2" type="ORF">JK635_01265</name>
</gene>
<evidence type="ECO:0000256" key="1">
    <source>
        <dbReference type="SAM" id="MobiDB-lite"/>
    </source>
</evidence>
<dbReference type="RefSeq" id="WP_202651631.1">
    <property type="nucleotide sequence ID" value="NZ_JAESWB010000005.1"/>
</dbReference>
<dbReference type="EMBL" id="JAESWB010000005">
    <property type="protein sequence ID" value="MBL4950873.1"/>
    <property type="molecule type" value="Genomic_DNA"/>
</dbReference>
<organism evidence="2 3">
    <name type="scientific">Neobacillus paridis</name>
    <dbReference type="NCBI Taxonomy" id="2803862"/>
    <lineage>
        <taxon>Bacteria</taxon>
        <taxon>Bacillati</taxon>
        <taxon>Bacillota</taxon>
        <taxon>Bacilli</taxon>
        <taxon>Bacillales</taxon>
        <taxon>Bacillaceae</taxon>
        <taxon>Neobacillus</taxon>
    </lineage>
</organism>
<dbReference type="Proteomes" id="UP000623967">
    <property type="component" value="Unassembled WGS sequence"/>
</dbReference>
<comment type="caution">
    <text evidence="2">The sequence shown here is derived from an EMBL/GenBank/DDBJ whole genome shotgun (WGS) entry which is preliminary data.</text>
</comment>